<dbReference type="PANTHER" id="PTHR11132">
    <property type="entry name" value="SOLUTE CARRIER FAMILY 35"/>
    <property type="match status" value="1"/>
</dbReference>
<proteinExistence type="predicted"/>
<comment type="subcellular location">
    <subcellularLocation>
        <location evidence="1">Membrane</location>
        <topology evidence="1">Multi-pass membrane protein</topology>
    </subcellularLocation>
</comment>
<organism evidence="8 9">
    <name type="scientific">Pocillopora meandrina</name>
    <dbReference type="NCBI Taxonomy" id="46732"/>
    <lineage>
        <taxon>Eukaryota</taxon>
        <taxon>Metazoa</taxon>
        <taxon>Cnidaria</taxon>
        <taxon>Anthozoa</taxon>
        <taxon>Hexacorallia</taxon>
        <taxon>Scleractinia</taxon>
        <taxon>Astrocoeniina</taxon>
        <taxon>Pocilloporidae</taxon>
        <taxon>Pocillopora</taxon>
    </lineage>
</organism>
<dbReference type="AlphaFoldDB" id="A0AAU9WYN2"/>
<dbReference type="Proteomes" id="UP001159428">
    <property type="component" value="Unassembled WGS sequence"/>
</dbReference>
<evidence type="ECO:0000256" key="2">
    <source>
        <dbReference type="ARBA" id="ARBA00022692"/>
    </source>
</evidence>
<feature type="transmembrane region" description="Helical" evidence="6">
    <location>
        <begin position="138"/>
        <end position="156"/>
    </location>
</feature>
<dbReference type="Pfam" id="PF03151">
    <property type="entry name" value="TPT"/>
    <property type="match status" value="1"/>
</dbReference>
<name>A0AAU9WYN2_9CNID</name>
<feature type="region of interest" description="Disordered" evidence="5">
    <location>
        <begin position="319"/>
        <end position="342"/>
    </location>
</feature>
<evidence type="ECO:0000256" key="5">
    <source>
        <dbReference type="SAM" id="MobiDB-lite"/>
    </source>
</evidence>
<evidence type="ECO:0000259" key="7">
    <source>
        <dbReference type="Pfam" id="PF03151"/>
    </source>
</evidence>
<feature type="transmembrane region" description="Helical" evidence="6">
    <location>
        <begin position="262"/>
        <end position="283"/>
    </location>
</feature>
<feature type="domain" description="Sugar phosphate transporter" evidence="7">
    <location>
        <begin position="11"/>
        <end position="306"/>
    </location>
</feature>
<feature type="transmembrane region" description="Helical" evidence="6">
    <location>
        <begin position="194"/>
        <end position="215"/>
    </location>
</feature>
<feature type="transmembrane region" description="Helical" evidence="6">
    <location>
        <begin position="289"/>
        <end position="306"/>
    </location>
</feature>
<dbReference type="GO" id="GO:0016020">
    <property type="term" value="C:membrane"/>
    <property type="evidence" value="ECO:0007669"/>
    <property type="project" value="UniProtKB-SubCell"/>
</dbReference>
<keyword evidence="3 6" id="KW-1133">Transmembrane helix</keyword>
<dbReference type="EMBL" id="CALNXJ010000024">
    <property type="protein sequence ID" value="CAH3130137.1"/>
    <property type="molecule type" value="Genomic_DNA"/>
</dbReference>
<evidence type="ECO:0000313" key="8">
    <source>
        <dbReference type="EMBL" id="CAH3130137.1"/>
    </source>
</evidence>
<dbReference type="InterPro" id="IPR004853">
    <property type="entry name" value="Sugar_P_trans_dom"/>
</dbReference>
<feature type="transmembrane region" description="Helical" evidence="6">
    <location>
        <begin position="110"/>
        <end position="131"/>
    </location>
</feature>
<reference evidence="8 9" key="1">
    <citation type="submission" date="2022-05" db="EMBL/GenBank/DDBJ databases">
        <authorList>
            <consortium name="Genoscope - CEA"/>
            <person name="William W."/>
        </authorList>
    </citation>
    <scope>NUCLEOTIDE SEQUENCE [LARGE SCALE GENOMIC DNA]</scope>
</reference>
<evidence type="ECO:0000256" key="4">
    <source>
        <dbReference type="ARBA" id="ARBA00023136"/>
    </source>
</evidence>
<feature type="transmembrane region" description="Helical" evidence="6">
    <location>
        <begin position="75"/>
        <end position="98"/>
    </location>
</feature>
<evidence type="ECO:0000256" key="6">
    <source>
        <dbReference type="SAM" id="Phobius"/>
    </source>
</evidence>
<evidence type="ECO:0000313" key="9">
    <source>
        <dbReference type="Proteomes" id="UP001159428"/>
    </source>
</evidence>
<gene>
    <name evidence="8" type="ORF">PMEA_00013831</name>
</gene>
<dbReference type="InterPro" id="IPR050186">
    <property type="entry name" value="TPT_transporter"/>
</dbReference>
<feature type="transmembrane region" description="Helical" evidence="6">
    <location>
        <begin position="37"/>
        <end position="55"/>
    </location>
</feature>
<keyword evidence="9" id="KW-1185">Reference proteome</keyword>
<feature type="transmembrane region" description="Helical" evidence="6">
    <location>
        <begin position="162"/>
        <end position="182"/>
    </location>
</feature>
<evidence type="ECO:0000256" key="1">
    <source>
        <dbReference type="ARBA" id="ARBA00004141"/>
    </source>
</evidence>
<comment type="caution">
    <text evidence="8">The sequence shown here is derived from an EMBL/GenBank/DDBJ whole genome shotgun (WGS) entry which is preliminary data.</text>
</comment>
<evidence type="ECO:0000256" key="3">
    <source>
        <dbReference type="ARBA" id="ARBA00022989"/>
    </source>
</evidence>
<sequence length="342" mass="37690">MATSFGAEAFRIVLLCSLWYTISSTNNVIGKKILTDFPFPVTVAMVQVVSTALYLSPTLRVWSVPPMKSLPKSSLLKLILPLSFGKAFAAITAHVSIWKVPVSYSHTGSFAHIFLQATMPVFTVILSRVILGETQSGAVYCSLIPIVGGVMIATATELSFDMVGLLSALLATFTFAVQNIFTKKALRDLQLNHLRLLLLMATIASAMLLPAWALYDLRRIILELESGKEDILWLLVILTINGFLNFAQNMVAFTVLSLVTPLSYAVASATKRILVITVSIMFLRNPVSLYNGVGMLAAIFGVFLYNKAKYDANRRKHELPTHTKHTSHSNNVTNNHKSYHLI</sequence>
<keyword evidence="2 6" id="KW-0812">Transmembrane</keyword>
<keyword evidence="4 6" id="KW-0472">Membrane</keyword>
<protein>
    <recommendedName>
        <fullName evidence="7">Sugar phosphate transporter domain-containing protein</fullName>
    </recommendedName>
</protein>
<accession>A0AAU9WYN2</accession>
<feature type="transmembrane region" description="Helical" evidence="6">
    <location>
        <begin position="231"/>
        <end position="255"/>
    </location>
</feature>